<feature type="transmembrane region" description="Helical" evidence="1">
    <location>
        <begin position="16"/>
        <end position="37"/>
    </location>
</feature>
<dbReference type="Pfam" id="PF16152">
    <property type="entry name" value="DUF4860"/>
    <property type="match status" value="1"/>
</dbReference>
<evidence type="ECO:0000256" key="1">
    <source>
        <dbReference type="SAM" id="Phobius"/>
    </source>
</evidence>
<comment type="caution">
    <text evidence="2">The sequence shown here is derived from an EMBL/GenBank/DDBJ whole genome shotgun (WGS) entry which is preliminary data.</text>
</comment>
<organism evidence="2">
    <name type="scientific">bioreactor metagenome</name>
    <dbReference type="NCBI Taxonomy" id="1076179"/>
    <lineage>
        <taxon>unclassified sequences</taxon>
        <taxon>metagenomes</taxon>
        <taxon>ecological metagenomes</taxon>
    </lineage>
</organism>
<protein>
    <recommendedName>
        <fullName evidence="3">DUF4860 domain-containing protein</fullName>
    </recommendedName>
</protein>
<keyword evidence="1" id="KW-0812">Transmembrane</keyword>
<dbReference type="EMBL" id="VSSQ01041098">
    <property type="protein sequence ID" value="MPM94474.1"/>
    <property type="molecule type" value="Genomic_DNA"/>
</dbReference>
<dbReference type="AlphaFoldDB" id="A0A645DY65"/>
<accession>A0A645DY65</accession>
<keyword evidence="1" id="KW-0472">Membrane</keyword>
<proteinExistence type="predicted"/>
<name>A0A645DY65_9ZZZZ</name>
<evidence type="ECO:0008006" key="3">
    <source>
        <dbReference type="Google" id="ProtNLM"/>
    </source>
</evidence>
<reference evidence="2" key="1">
    <citation type="submission" date="2019-08" db="EMBL/GenBank/DDBJ databases">
        <authorList>
            <person name="Kucharzyk K."/>
            <person name="Murdoch R.W."/>
            <person name="Higgins S."/>
            <person name="Loffler F."/>
        </authorList>
    </citation>
    <scope>NUCLEOTIDE SEQUENCE</scope>
</reference>
<evidence type="ECO:0000313" key="2">
    <source>
        <dbReference type="EMBL" id="MPM94474.1"/>
    </source>
</evidence>
<sequence>MNARVSAGNRGEMRGIFVFALLAAFALLSLIVVVVGARSYRMINATAEQAFVSRTGMSYLIGKVRGADEAGQLAIRNENGLSVLALGQTIGNERYVTYIYCDGTTVREYFAREDIPFSAEYGETIFAANSLTLSLEGSLLTVEIVDDGGKTHVSSLYLQAAEEGGI</sequence>
<gene>
    <name evidence="2" type="ORF">SDC9_141620</name>
</gene>
<keyword evidence="1" id="KW-1133">Transmembrane helix</keyword>
<dbReference type="InterPro" id="IPR032340">
    <property type="entry name" value="DUF4860"/>
</dbReference>